<sequence length="54" mass="5988">VPTLPGTTARARCTPPRAPPAIRAPAWLRRRRSACSRHLRGRRPPLRSLGLPRG</sequence>
<dbReference type="AlphaFoldDB" id="A0A0D2J2J4"/>
<feature type="non-terminal residue" evidence="2">
    <location>
        <position position="1"/>
    </location>
</feature>
<dbReference type="GeneID" id="25731311"/>
<feature type="non-terminal residue" evidence="2">
    <location>
        <position position="54"/>
    </location>
</feature>
<dbReference type="RefSeq" id="XP_013893172.1">
    <property type="nucleotide sequence ID" value="XM_014037718.1"/>
</dbReference>
<feature type="compositionally biased region" description="Basic residues" evidence="1">
    <location>
        <begin position="28"/>
        <end position="45"/>
    </location>
</feature>
<name>A0A0D2J2J4_9CHLO</name>
<reference evidence="2 3" key="1">
    <citation type="journal article" date="2013" name="BMC Genomics">
        <title>Reconstruction of the lipid metabolism for the microalga Monoraphidium neglectum from its genome sequence reveals characteristics suitable for biofuel production.</title>
        <authorList>
            <person name="Bogen C."/>
            <person name="Al-Dilaimi A."/>
            <person name="Albersmeier A."/>
            <person name="Wichmann J."/>
            <person name="Grundmann M."/>
            <person name="Rupp O."/>
            <person name="Lauersen K.J."/>
            <person name="Blifernez-Klassen O."/>
            <person name="Kalinowski J."/>
            <person name="Goesmann A."/>
            <person name="Mussgnug J.H."/>
            <person name="Kruse O."/>
        </authorList>
    </citation>
    <scope>NUCLEOTIDE SEQUENCE [LARGE SCALE GENOMIC DNA]</scope>
    <source>
        <strain evidence="2 3">SAG 48.87</strain>
    </source>
</reference>
<protein>
    <submittedName>
        <fullName evidence="2">Uncharacterized protein</fullName>
    </submittedName>
</protein>
<gene>
    <name evidence="2" type="ORF">MNEG_13811</name>
</gene>
<evidence type="ECO:0000313" key="3">
    <source>
        <dbReference type="Proteomes" id="UP000054498"/>
    </source>
</evidence>
<evidence type="ECO:0000256" key="1">
    <source>
        <dbReference type="SAM" id="MobiDB-lite"/>
    </source>
</evidence>
<dbReference type="Proteomes" id="UP000054498">
    <property type="component" value="Unassembled WGS sequence"/>
</dbReference>
<proteinExistence type="predicted"/>
<feature type="region of interest" description="Disordered" evidence="1">
    <location>
        <begin position="1"/>
        <end position="54"/>
    </location>
</feature>
<organism evidence="2 3">
    <name type="scientific">Monoraphidium neglectum</name>
    <dbReference type="NCBI Taxonomy" id="145388"/>
    <lineage>
        <taxon>Eukaryota</taxon>
        <taxon>Viridiplantae</taxon>
        <taxon>Chlorophyta</taxon>
        <taxon>core chlorophytes</taxon>
        <taxon>Chlorophyceae</taxon>
        <taxon>CS clade</taxon>
        <taxon>Sphaeropleales</taxon>
        <taxon>Selenastraceae</taxon>
        <taxon>Monoraphidium</taxon>
    </lineage>
</organism>
<dbReference type="KEGG" id="mng:MNEG_13811"/>
<accession>A0A0D2J2J4</accession>
<keyword evidence="3" id="KW-1185">Reference proteome</keyword>
<evidence type="ECO:0000313" key="2">
    <source>
        <dbReference type="EMBL" id="KIY94152.1"/>
    </source>
</evidence>
<dbReference type="EMBL" id="KK104282">
    <property type="protein sequence ID" value="KIY94152.1"/>
    <property type="molecule type" value="Genomic_DNA"/>
</dbReference>
<feature type="compositionally biased region" description="Low complexity" evidence="1">
    <location>
        <begin position="9"/>
        <end position="27"/>
    </location>
</feature>